<evidence type="ECO:0000256" key="1">
    <source>
        <dbReference type="ARBA" id="ARBA00006865"/>
    </source>
</evidence>
<organism evidence="9">
    <name type="scientific">Tapes literatus</name>
    <dbReference type="NCBI Taxonomy" id="676964"/>
    <lineage>
        <taxon>Eukaryota</taxon>
        <taxon>Metazoa</taxon>
        <taxon>Spiralia</taxon>
        <taxon>Lophotrochozoa</taxon>
        <taxon>Mollusca</taxon>
        <taxon>Bivalvia</taxon>
        <taxon>Autobranchia</taxon>
        <taxon>Heteroconchia</taxon>
        <taxon>Euheterodonta</taxon>
        <taxon>Imparidentia</taxon>
        <taxon>Neoheterodontei</taxon>
        <taxon>Venerida</taxon>
        <taxon>Veneroidea</taxon>
        <taxon>Veneridae</taxon>
        <taxon>Tapes</taxon>
    </lineage>
</organism>
<protein>
    <submittedName>
        <fullName evidence="9">Beta-glucan recognition protein</fullName>
    </submittedName>
</protein>
<dbReference type="Pfam" id="PF15886">
    <property type="entry name" value="CBM39"/>
    <property type="match status" value="1"/>
</dbReference>
<evidence type="ECO:0000259" key="8">
    <source>
        <dbReference type="PROSITE" id="PS51969"/>
    </source>
</evidence>
<feature type="domain" description="CBM39" evidence="8">
    <location>
        <begin position="28"/>
        <end position="128"/>
    </location>
</feature>
<dbReference type="Gene3D" id="2.60.120.200">
    <property type="match status" value="1"/>
</dbReference>
<feature type="compositionally biased region" description="Low complexity" evidence="5">
    <location>
        <begin position="127"/>
        <end position="139"/>
    </location>
</feature>
<dbReference type="Pfam" id="PF00722">
    <property type="entry name" value="Glyco_hydro_16"/>
    <property type="match status" value="1"/>
</dbReference>
<evidence type="ECO:0000256" key="4">
    <source>
        <dbReference type="ARBA" id="ARBA00022859"/>
    </source>
</evidence>
<feature type="region of interest" description="Disordered" evidence="5">
    <location>
        <begin position="123"/>
        <end position="149"/>
    </location>
</feature>
<feature type="domain" description="GH16" evidence="7">
    <location>
        <begin position="222"/>
        <end position="571"/>
    </location>
</feature>
<dbReference type="SUPFAM" id="SSF49899">
    <property type="entry name" value="Concanavalin A-like lectins/glucanases"/>
    <property type="match status" value="1"/>
</dbReference>
<dbReference type="PROSITE" id="PS51762">
    <property type="entry name" value="GH16_2"/>
    <property type="match status" value="1"/>
</dbReference>
<dbReference type="Gene3D" id="2.60.40.2140">
    <property type="entry name" value="Beta-1,3-glucan-recognition protein, N-terminal domain"/>
    <property type="match status" value="1"/>
</dbReference>
<feature type="compositionally biased region" description="Low complexity" evidence="5">
    <location>
        <begin position="166"/>
        <end position="195"/>
    </location>
</feature>
<dbReference type="GO" id="GO:0005975">
    <property type="term" value="P:carbohydrate metabolic process"/>
    <property type="evidence" value="ECO:0007669"/>
    <property type="project" value="InterPro"/>
</dbReference>
<dbReference type="InterPro" id="IPR043030">
    <property type="entry name" value="BGBP_N_sf"/>
</dbReference>
<dbReference type="GO" id="GO:0030246">
    <property type="term" value="F:carbohydrate binding"/>
    <property type="evidence" value="ECO:0007669"/>
    <property type="project" value="InterPro"/>
</dbReference>
<reference evidence="9" key="1">
    <citation type="submission" date="2011-02" db="EMBL/GenBank/DDBJ databases">
        <title>Molecular characterization of an endo-1,3-beta-D-glucanase from Tapes literata.</title>
        <authorList>
            <person name="Kovalchuk S.N."/>
            <person name="Kusaykin M.I."/>
            <person name="Rasskazov V.A."/>
            <person name="Zvyagintseva T.N."/>
        </authorList>
    </citation>
    <scope>NUCLEOTIDE SEQUENCE</scope>
</reference>
<dbReference type="PANTHER" id="PTHR10963">
    <property type="entry name" value="GLYCOSYL HYDROLASE-RELATED"/>
    <property type="match status" value="1"/>
</dbReference>
<dbReference type="PROSITE" id="PS51969">
    <property type="entry name" value="CBM39"/>
    <property type="match status" value="1"/>
</dbReference>
<comment type="similarity">
    <text evidence="1">Belongs to the glycosyl hydrolase 16 family.</text>
</comment>
<evidence type="ECO:0000259" key="7">
    <source>
        <dbReference type="PROSITE" id="PS51762"/>
    </source>
</evidence>
<sequence length="571" mass="63109">MAFRYRGIILGLLCCHMHLLECFMMTSGSVPAAQVSMLQPQGIRFSLPDENGISLVAYHYSINKPLPDLAAGQFAVDVTTKTGNEWVHENSNVVVNPGDTVHYWYTVIKNGEGHLVKGQSWTASYPTTSTTTTTTTTTTGRPATQAPVKTTKSIYSNIQSYYNNMTQSSSSSSGSASSGSGTTTSGTQSGSSGTQNAQNNVISGTSGGTCGCQGKSIRPPGSELSCTTFPCMIFEDNFDTLNLDVWEHEISASGGGNWEFQYYTNNRTNSYVRDGKLFIKPTFTIESINDGPDSLTRGSLDIWGSQPGDVCTGNAFWGCKRDGTPEHLINPIQSARLRSSRGFNFKYGKVEIRAKMPTGDWIWPAIWMLPLRNAYGRWPASGEIDIVETRGNRVYHDDKGHSQAIDNAGSTLHFGSDFWHNKWPKAHGEKLASSGTYGDSFHKYVLIWDEDHISISIDDTEVLNVTPQTSMWEFGELDKDGVENPWAAGTKMAPFDQEFFLILNVAIGGTGFFPDKFVSPVGKPWNDKSEFTARDFWNARGQWYPTWNPDKNNGEDAAMQVDYIRVWKLKP</sequence>
<keyword evidence="6" id="KW-0732">Signal</keyword>
<feature type="region of interest" description="Disordered" evidence="5">
    <location>
        <begin position="166"/>
        <end position="200"/>
    </location>
</feature>
<comment type="similarity">
    <text evidence="2">Belongs to the insect beta-1,3-glucan binding protein family.</text>
</comment>
<evidence type="ECO:0000313" key="9">
    <source>
        <dbReference type="EMBL" id="AEE89455.1"/>
    </source>
</evidence>
<dbReference type="GO" id="GO:0045087">
    <property type="term" value="P:innate immune response"/>
    <property type="evidence" value="ECO:0007669"/>
    <property type="project" value="UniProtKB-KW"/>
</dbReference>
<dbReference type="InterPro" id="IPR031756">
    <property type="entry name" value="BGBP_N"/>
</dbReference>
<dbReference type="EMBL" id="JF309105">
    <property type="protein sequence ID" value="AEE89455.1"/>
    <property type="molecule type" value="mRNA"/>
</dbReference>
<keyword evidence="3" id="KW-0399">Innate immunity</keyword>
<evidence type="ECO:0000256" key="3">
    <source>
        <dbReference type="ARBA" id="ARBA00022588"/>
    </source>
</evidence>
<keyword evidence="4" id="KW-0391">Immunity</keyword>
<evidence type="ECO:0000256" key="2">
    <source>
        <dbReference type="ARBA" id="ARBA00008781"/>
    </source>
</evidence>
<dbReference type="AlphaFoldDB" id="F6LP53"/>
<dbReference type="CDD" id="cd08024">
    <property type="entry name" value="GH16_CCF"/>
    <property type="match status" value="1"/>
</dbReference>
<dbReference type="InterPro" id="IPR013320">
    <property type="entry name" value="ConA-like_dom_sf"/>
</dbReference>
<feature type="signal peptide" evidence="6">
    <location>
        <begin position="1"/>
        <end position="22"/>
    </location>
</feature>
<evidence type="ECO:0000256" key="5">
    <source>
        <dbReference type="SAM" id="MobiDB-lite"/>
    </source>
</evidence>
<dbReference type="GO" id="GO:0004553">
    <property type="term" value="F:hydrolase activity, hydrolyzing O-glycosyl compounds"/>
    <property type="evidence" value="ECO:0007669"/>
    <property type="project" value="InterPro"/>
</dbReference>
<evidence type="ECO:0000256" key="6">
    <source>
        <dbReference type="SAM" id="SignalP"/>
    </source>
</evidence>
<name>F6LP53_9BIVA</name>
<dbReference type="InterPro" id="IPR050546">
    <property type="entry name" value="Glycosyl_Hydrlase_16"/>
</dbReference>
<proteinExistence type="evidence at transcript level"/>
<dbReference type="PANTHER" id="PTHR10963:SF55">
    <property type="entry name" value="GLYCOSIDE HYDROLASE FAMILY 16 PROTEIN"/>
    <property type="match status" value="1"/>
</dbReference>
<feature type="chain" id="PRO_5003338459" evidence="6">
    <location>
        <begin position="23"/>
        <end position="571"/>
    </location>
</feature>
<accession>F6LP53</accession>
<dbReference type="InterPro" id="IPR000757">
    <property type="entry name" value="Beta-glucanase-like"/>
</dbReference>